<feature type="binding site" evidence="8">
    <location>
        <position position="458"/>
    </location>
    <ligand>
        <name>Mg(2+)</name>
        <dbReference type="ChEBI" id="CHEBI:18420"/>
    </ligand>
</feature>
<evidence type="ECO:0000256" key="4">
    <source>
        <dbReference type="ARBA" id="ARBA00007579"/>
    </source>
</evidence>
<evidence type="ECO:0000313" key="12">
    <source>
        <dbReference type="Proteomes" id="UP000290289"/>
    </source>
</evidence>
<dbReference type="GO" id="GO:0015995">
    <property type="term" value="P:chlorophyll biosynthetic process"/>
    <property type="evidence" value="ECO:0007669"/>
    <property type="project" value="UniProtKB-UniPathway"/>
</dbReference>
<keyword evidence="9" id="KW-0456">Lyase</keyword>
<dbReference type="Gene3D" id="3.50.30.40">
    <property type="entry name" value="Ribonuclease E inhibitor RraA/RraA-like"/>
    <property type="match status" value="1"/>
</dbReference>
<accession>A0A498K4C8</accession>
<evidence type="ECO:0000256" key="6">
    <source>
        <dbReference type="ARBA" id="ARBA00023229"/>
    </source>
</evidence>
<evidence type="ECO:0000256" key="1">
    <source>
        <dbReference type="ARBA" id="ARBA00003951"/>
    </source>
</evidence>
<dbReference type="GO" id="GO:0051252">
    <property type="term" value="P:regulation of RNA metabolic process"/>
    <property type="evidence" value="ECO:0007669"/>
    <property type="project" value="InterPro"/>
</dbReference>
<evidence type="ECO:0000256" key="9">
    <source>
        <dbReference type="RuleBase" id="RU004338"/>
    </source>
</evidence>
<gene>
    <name evidence="11" type="ORF">DVH24_030300</name>
</gene>
<comment type="cofactor">
    <cofactor evidence="9">
        <name>a divalent metal cation</name>
        <dbReference type="ChEBI" id="CHEBI:60240"/>
    </cofactor>
</comment>
<sequence>MSLTTTRLLHTLSSFFPKSPPPLIFSSAATRISSFSKPSAFPSLSARLSLSFHISTMGDAPDAGMDAVQRRLMFEDECILVDENDRVVGHDTKYNCHLMEKIESENLLHRAFSVFLFNSKHELLLQQRSATKVTFPLVWTNTCCSHPLYRESELIDENSLGVRNAAQRKLLDELGIPAEDVPVDQFIPLGRMLYKAPSDGKWGEHELDYLLFTVRDVNVHPNPDEVADIKYVNQEQLKELLRKADAGEEGLKLSPWFRLVVDNFLFKWWDHVEKNTIKEAADMKTIHRPALPSNTILFILGPDHALTVLFLGTHEQLPSGPPIMGVLWPPSCLTSELRRNPKPVSSQKASCWEQMALVTTAEVCDAHSQLIGSGDLRVLEPAFQIYGRRQVFSGQIVTLKVFEDNVLVRGFLEEKGNGRVLVVDGGGSKRCAILGGNPVVQAQNNGWAGIVVNGCIRDVDEINGCDIGVRALASHPMKANKKGIGEKQVPITIAGTRICDGEWLYADTDGILISRTELSV</sequence>
<protein>
    <recommendedName>
        <fullName evidence="9">4-hydroxy-4-methyl-2-oxoglutarate aldolase</fullName>
        <shortName evidence="9">HMG aldolase</shortName>
        <ecNumber evidence="9">4.1.1.112</ecNumber>
        <ecNumber evidence="9">4.1.3.17</ecNumber>
    </recommendedName>
    <alternativeName>
        <fullName evidence="9">Oxaloacetate decarboxylase</fullName>
    </alternativeName>
</protein>
<dbReference type="InterPro" id="IPR005493">
    <property type="entry name" value="RraA/RraA-like"/>
</dbReference>
<evidence type="ECO:0000313" key="11">
    <source>
        <dbReference type="EMBL" id="RXI02371.1"/>
    </source>
</evidence>
<evidence type="ECO:0000256" key="2">
    <source>
        <dbReference type="ARBA" id="ARBA00004826"/>
    </source>
</evidence>
<dbReference type="CDD" id="cd16841">
    <property type="entry name" value="RraA_family"/>
    <property type="match status" value="1"/>
</dbReference>
<dbReference type="AlphaFoldDB" id="A0A498K4C8"/>
<dbReference type="UniPathway" id="UPA00668"/>
<evidence type="ECO:0000256" key="7">
    <source>
        <dbReference type="ARBA" id="ARBA00023235"/>
    </source>
</evidence>
<dbReference type="GO" id="GO:0050992">
    <property type="term" value="P:dimethylallyl diphosphate biosynthetic process"/>
    <property type="evidence" value="ECO:0007669"/>
    <property type="project" value="UniProtKB-UniPathway"/>
</dbReference>
<comment type="subunit">
    <text evidence="9">Homotrimer.</text>
</comment>
<dbReference type="EC" id="4.1.3.17" evidence="9"/>
<feature type="domain" description="Nudix hydrolase" evidence="10">
    <location>
        <begin position="107"/>
        <end position="259"/>
    </location>
</feature>
<dbReference type="NCBIfam" id="TIGR01935">
    <property type="entry name" value="NOT-MenG"/>
    <property type="match status" value="1"/>
</dbReference>
<dbReference type="NCBIfam" id="NF006875">
    <property type="entry name" value="PRK09372.1"/>
    <property type="match status" value="1"/>
</dbReference>
<comment type="pathway">
    <text evidence="3">Porphyrin-containing compound metabolism; chlorophyll biosynthesis.</text>
</comment>
<dbReference type="GO" id="GO:0009240">
    <property type="term" value="P:isopentenyl diphosphate biosynthetic process"/>
    <property type="evidence" value="ECO:0007669"/>
    <property type="project" value="TreeGrafter"/>
</dbReference>
<dbReference type="PANTHER" id="PTHR10885">
    <property type="entry name" value="ISOPENTENYL-DIPHOSPHATE DELTA-ISOMERASE"/>
    <property type="match status" value="1"/>
</dbReference>
<dbReference type="EC" id="4.1.1.112" evidence="9"/>
<keyword evidence="6" id="KW-0414">Isoprene biosynthesis</keyword>
<dbReference type="Proteomes" id="UP000290289">
    <property type="component" value="Chromosome 4"/>
</dbReference>
<comment type="similarity">
    <text evidence="4">Belongs to the IPP isomerase type 1 family.</text>
</comment>
<dbReference type="GO" id="GO:0008948">
    <property type="term" value="F:oxaloacetate decarboxylase activity"/>
    <property type="evidence" value="ECO:0007669"/>
    <property type="project" value="UniProtKB-EC"/>
</dbReference>
<dbReference type="InterPro" id="IPR010203">
    <property type="entry name" value="RraA"/>
</dbReference>
<name>A0A498K4C8_MALDO</name>
<reference evidence="11 12" key="1">
    <citation type="submission" date="2018-10" db="EMBL/GenBank/DDBJ databases">
        <title>A high-quality apple genome assembly.</title>
        <authorList>
            <person name="Hu J."/>
        </authorList>
    </citation>
    <scope>NUCLEOTIDE SEQUENCE [LARGE SCALE GENOMIC DNA]</scope>
    <source>
        <strain evidence="12">cv. HFTH1</strain>
        <tissue evidence="11">Young leaf</tissue>
    </source>
</reference>
<comment type="similarity">
    <text evidence="9">Belongs to the class II aldolase/RraA-like family.</text>
</comment>
<comment type="catalytic activity">
    <reaction evidence="9">
        <text>4-hydroxy-4-methyl-2-oxoglutarate = 2 pyruvate</text>
        <dbReference type="Rhea" id="RHEA:22748"/>
        <dbReference type="ChEBI" id="CHEBI:15361"/>
        <dbReference type="ChEBI" id="CHEBI:58276"/>
        <dbReference type="EC" id="4.1.3.17"/>
    </reaction>
</comment>
<evidence type="ECO:0000256" key="3">
    <source>
        <dbReference type="ARBA" id="ARBA00005173"/>
    </source>
</evidence>
<dbReference type="InterPro" id="IPR000086">
    <property type="entry name" value="NUDIX_hydrolase_dom"/>
</dbReference>
<dbReference type="FunFam" id="3.90.79.10:FF:000025">
    <property type="entry name" value="isopentenyl-diphosphate Delta-isomerase I"/>
    <property type="match status" value="1"/>
</dbReference>
<comment type="catalytic activity">
    <reaction evidence="9">
        <text>oxaloacetate + H(+) = pyruvate + CO2</text>
        <dbReference type="Rhea" id="RHEA:15641"/>
        <dbReference type="ChEBI" id="CHEBI:15361"/>
        <dbReference type="ChEBI" id="CHEBI:15378"/>
        <dbReference type="ChEBI" id="CHEBI:16452"/>
        <dbReference type="ChEBI" id="CHEBI:16526"/>
        <dbReference type="EC" id="4.1.1.112"/>
    </reaction>
</comment>
<dbReference type="STRING" id="3750.A0A498K4C8"/>
<dbReference type="GO" id="GO:0046872">
    <property type="term" value="F:metal ion binding"/>
    <property type="evidence" value="ECO:0007669"/>
    <property type="project" value="UniProtKB-KW"/>
</dbReference>
<dbReference type="Gene3D" id="3.90.79.10">
    <property type="entry name" value="Nucleoside Triphosphate Pyrophosphohydrolase"/>
    <property type="match status" value="1"/>
</dbReference>
<comment type="function">
    <text evidence="9">Catalyzes the aldol cleavage of 4-hydroxy-4-methyl-2-oxoglutarate (HMG) into 2 molecules of pyruvate. Also contains a secondary oxaloacetate (OAA) decarboxylase activity due to the common pyruvate enolate transition state formed following C-C bond cleavage in the retro-aldol and decarboxylation reactions.</text>
</comment>
<dbReference type="NCBIfam" id="TIGR02150">
    <property type="entry name" value="IPP_isom_1"/>
    <property type="match status" value="1"/>
</dbReference>
<evidence type="ECO:0000256" key="5">
    <source>
        <dbReference type="ARBA" id="ARBA00023171"/>
    </source>
</evidence>
<dbReference type="PROSITE" id="PS51462">
    <property type="entry name" value="NUDIX"/>
    <property type="match status" value="1"/>
</dbReference>
<evidence type="ECO:0000256" key="8">
    <source>
        <dbReference type="PIRSR" id="PIRSR605493-1"/>
    </source>
</evidence>
<dbReference type="GO" id="GO:0008428">
    <property type="term" value="F:ribonuclease inhibitor activity"/>
    <property type="evidence" value="ECO:0007669"/>
    <property type="project" value="InterPro"/>
</dbReference>
<keyword evidence="5" id="KW-0149">Chlorophyll biosynthesis</keyword>
<dbReference type="InterPro" id="IPR011876">
    <property type="entry name" value="IsopentenylPP_isomerase_typ1"/>
</dbReference>
<keyword evidence="8" id="KW-0460">Magnesium</keyword>
<dbReference type="Pfam" id="PF03737">
    <property type="entry name" value="RraA-like"/>
    <property type="match status" value="1"/>
</dbReference>
<dbReference type="CDD" id="cd02885">
    <property type="entry name" value="NUDIX_IPP_Isomerase"/>
    <property type="match status" value="1"/>
</dbReference>
<dbReference type="GO" id="GO:0005829">
    <property type="term" value="C:cytosol"/>
    <property type="evidence" value="ECO:0007669"/>
    <property type="project" value="UniProtKB-ARBA"/>
</dbReference>
<dbReference type="InterPro" id="IPR015797">
    <property type="entry name" value="NUDIX_hydrolase-like_dom_sf"/>
</dbReference>
<proteinExistence type="inferred from homology"/>
<comment type="cofactor">
    <cofactor evidence="8">
        <name>Mg(2+)</name>
        <dbReference type="ChEBI" id="CHEBI:18420"/>
    </cofactor>
</comment>
<comment type="caution">
    <text evidence="11">The sequence shown here is derived from an EMBL/GenBank/DDBJ whole genome shotgun (WGS) entry which is preliminary data.</text>
</comment>
<dbReference type="PANTHER" id="PTHR10885:SF17">
    <property type="entry name" value="ISOPENTENYL-DIPHOSPHATE DELTA-ISOMERASE I, CHLOROPLASTIC"/>
    <property type="match status" value="1"/>
</dbReference>
<dbReference type="GO" id="GO:0004452">
    <property type="term" value="F:isopentenyl-diphosphate delta-isomerase activity"/>
    <property type="evidence" value="ECO:0007669"/>
    <property type="project" value="InterPro"/>
</dbReference>
<comment type="pathway">
    <text evidence="2">Isoprenoid biosynthesis; dimethylallyl diphosphate biosynthesis; dimethylallyl diphosphate from isopentenyl diphosphate: step 1/1.</text>
</comment>
<dbReference type="InterPro" id="IPR036704">
    <property type="entry name" value="RraA/RraA-like_sf"/>
</dbReference>
<dbReference type="EMBL" id="RDQH01000330">
    <property type="protein sequence ID" value="RXI02371.1"/>
    <property type="molecule type" value="Genomic_DNA"/>
</dbReference>
<evidence type="ECO:0000259" key="10">
    <source>
        <dbReference type="PROSITE" id="PS51462"/>
    </source>
</evidence>
<keyword evidence="7" id="KW-0413">Isomerase</keyword>
<dbReference type="SUPFAM" id="SSF55811">
    <property type="entry name" value="Nudix"/>
    <property type="match status" value="1"/>
</dbReference>
<keyword evidence="8 9" id="KW-0479">Metal-binding</keyword>
<feature type="binding site" evidence="8">
    <location>
        <begin position="435"/>
        <end position="438"/>
    </location>
    <ligand>
        <name>substrate</name>
    </ligand>
</feature>
<comment type="function">
    <text evidence="1">Catalyzes the 1,3-allylic rearrangement of the homoallylic substrate isopentenyl (IPP) to its highly electrophilic allylic isomer, dimethylallyl diphosphate (DMAPP).</text>
</comment>
<dbReference type="SUPFAM" id="SSF89562">
    <property type="entry name" value="RraA-like"/>
    <property type="match status" value="1"/>
</dbReference>
<dbReference type="GO" id="GO:0047443">
    <property type="term" value="F:4-hydroxy-4-methyl-2-oxoglutarate aldolase activity"/>
    <property type="evidence" value="ECO:0007669"/>
    <property type="project" value="UniProtKB-EC"/>
</dbReference>
<feature type="binding site" evidence="8">
    <location>
        <position position="457"/>
    </location>
    <ligand>
        <name>substrate</name>
    </ligand>
</feature>
<organism evidence="11 12">
    <name type="scientific">Malus domestica</name>
    <name type="common">Apple</name>
    <name type="synonym">Pyrus malus</name>
    <dbReference type="NCBI Taxonomy" id="3750"/>
    <lineage>
        <taxon>Eukaryota</taxon>
        <taxon>Viridiplantae</taxon>
        <taxon>Streptophyta</taxon>
        <taxon>Embryophyta</taxon>
        <taxon>Tracheophyta</taxon>
        <taxon>Spermatophyta</taxon>
        <taxon>Magnoliopsida</taxon>
        <taxon>eudicotyledons</taxon>
        <taxon>Gunneridae</taxon>
        <taxon>Pentapetalae</taxon>
        <taxon>rosids</taxon>
        <taxon>fabids</taxon>
        <taxon>Rosales</taxon>
        <taxon>Rosaceae</taxon>
        <taxon>Amygdaloideae</taxon>
        <taxon>Maleae</taxon>
        <taxon>Malus</taxon>
    </lineage>
</organism>
<keyword evidence="12" id="KW-1185">Reference proteome</keyword>
<dbReference type="UniPathway" id="UPA00059">
    <property type="reaction ID" value="UER00104"/>
</dbReference>
<dbReference type="Pfam" id="PF00293">
    <property type="entry name" value="NUDIX"/>
    <property type="match status" value="1"/>
</dbReference>